<reference evidence="2" key="1">
    <citation type="submission" date="2016-10" db="EMBL/GenBank/DDBJ databases">
        <authorList>
            <person name="Varghese N."/>
            <person name="Submissions S."/>
        </authorList>
    </citation>
    <scope>NUCLEOTIDE SEQUENCE [LARGE SCALE GENOMIC DNA]</scope>
    <source>
        <strain evidence="2">DSM 22703</strain>
    </source>
</reference>
<gene>
    <name evidence="1" type="ORF">SAMN03080617_03092</name>
</gene>
<dbReference type="AlphaFoldDB" id="A0A1G5Z1Y7"/>
<name>A0A1G5Z1Y7_9BACT</name>
<accession>A0A1G5Z1Y7</accession>
<dbReference type="SUPFAM" id="SSF48452">
    <property type="entry name" value="TPR-like"/>
    <property type="match status" value="1"/>
</dbReference>
<dbReference type="Proteomes" id="UP000198756">
    <property type="component" value="Unassembled WGS sequence"/>
</dbReference>
<evidence type="ECO:0000313" key="2">
    <source>
        <dbReference type="Proteomes" id="UP000198756"/>
    </source>
</evidence>
<proteinExistence type="predicted"/>
<protein>
    <recommendedName>
        <fullName evidence="3">Tetratricopeptide repeat-containing protein</fullName>
    </recommendedName>
</protein>
<dbReference type="STRING" id="279824.SAMN03080617_03092"/>
<dbReference type="OrthoDB" id="822850at2"/>
<evidence type="ECO:0000313" key="1">
    <source>
        <dbReference type="EMBL" id="SDA88636.1"/>
    </source>
</evidence>
<dbReference type="EMBL" id="FMXE01000024">
    <property type="protein sequence ID" value="SDA88636.1"/>
    <property type="molecule type" value="Genomic_DNA"/>
</dbReference>
<evidence type="ECO:0008006" key="3">
    <source>
        <dbReference type="Google" id="ProtNLM"/>
    </source>
</evidence>
<keyword evidence="2" id="KW-1185">Reference proteome</keyword>
<sequence length="272" mass="31575">MKVSLWLLIPIVFFRFSQGKEHFNYGTKLPEARAHYQKGWEQILDRGEWTLAEASFRKAVELDSNFLLGWSQVGRISQNPKERALIFKQLSDKKSRLTGWEKKLLEVYLGSLELIDARDRGIQISRKQISDFYSLSENHFSGFLKVYPNEIYVYSEYVEVIHGIYGSKPALDSLQSQVVKGNKLNPFLISYTAQMQADLKDFENAFQTASESERRLNNPKLPIISFTNAFIYFEKGQFESAGKFLDQTLILDKNHTLAQRLKKRLDQKSKDL</sequence>
<dbReference type="InterPro" id="IPR011990">
    <property type="entry name" value="TPR-like_helical_dom_sf"/>
</dbReference>
<dbReference type="RefSeq" id="WP_092731604.1">
    <property type="nucleotide sequence ID" value="NZ_FMXE01000024.1"/>
</dbReference>
<dbReference type="Gene3D" id="1.25.40.10">
    <property type="entry name" value="Tetratricopeptide repeat domain"/>
    <property type="match status" value="1"/>
</dbReference>
<organism evidence="1 2">
    <name type="scientific">Algoriphagus alkaliphilus</name>
    <dbReference type="NCBI Taxonomy" id="279824"/>
    <lineage>
        <taxon>Bacteria</taxon>
        <taxon>Pseudomonadati</taxon>
        <taxon>Bacteroidota</taxon>
        <taxon>Cytophagia</taxon>
        <taxon>Cytophagales</taxon>
        <taxon>Cyclobacteriaceae</taxon>
        <taxon>Algoriphagus</taxon>
    </lineage>
</organism>